<dbReference type="EMBL" id="NAQA01000011">
    <property type="protein sequence ID" value="OQM49482.1"/>
    <property type="molecule type" value="Genomic_DNA"/>
</dbReference>
<evidence type="ECO:0000313" key="6">
    <source>
        <dbReference type="Proteomes" id="UP000192666"/>
    </source>
</evidence>
<dbReference type="CDD" id="cd01392">
    <property type="entry name" value="HTH_LacI"/>
    <property type="match status" value="1"/>
</dbReference>
<dbReference type="InterPro" id="IPR028082">
    <property type="entry name" value="Peripla_BP_I"/>
</dbReference>
<evidence type="ECO:0000256" key="1">
    <source>
        <dbReference type="ARBA" id="ARBA00023015"/>
    </source>
</evidence>
<dbReference type="InterPro" id="IPR010982">
    <property type="entry name" value="Lambda_DNA-bd_dom_sf"/>
</dbReference>
<name>A0A1V8PL64_9BIFI</name>
<evidence type="ECO:0000256" key="3">
    <source>
        <dbReference type="ARBA" id="ARBA00023163"/>
    </source>
</evidence>
<dbReference type="PANTHER" id="PTHR30146:SF153">
    <property type="entry name" value="LACTOSE OPERON REPRESSOR"/>
    <property type="match status" value="1"/>
</dbReference>
<evidence type="ECO:0000259" key="4">
    <source>
        <dbReference type="PROSITE" id="PS50932"/>
    </source>
</evidence>
<proteinExistence type="predicted"/>
<dbReference type="InterPro" id="IPR046335">
    <property type="entry name" value="LacI/GalR-like_sensor"/>
</dbReference>
<dbReference type="PANTHER" id="PTHR30146">
    <property type="entry name" value="LACI-RELATED TRANSCRIPTIONAL REPRESSOR"/>
    <property type="match status" value="1"/>
</dbReference>
<keyword evidence="1" id="KW-0805">Transcription regulation</keyword>
<dbReference type="SUPFAM" id="SSF53822">
    <property type="entry name" value="Periplasmic binding protein-like I"/>
    <property type="match status" value="1"/>
</dbReference>
<organism evidence="5 6">
    <name type="scientific">Bifidobacterium catenulatum</name>
    <dbReference type="NCBI Taxonomy" id="1686"/>
    <lineage>
        <taxon>Bacteria</taxon>
        <taxon>Bacillati</taxon>
        <taxon>Actinomycetota</taxon>
        <taxon>Actinomycetes</taxon>
        <taxon>Bifidobacteriales</taxon>
        <taxon>Bifidobacteriaceae</taxon>
        <taxon>Bifidobacterium</taxon>
    </lineage>
</organism>
<keyword evidence="3" id="KW-0804">Transcription</keyword>
<dbReference type="SMART" id="SM00354">
    <property type="entry name" value="HTH_LACI"/>
    <property type="match status" value="1"/>
</dbReference>
<keyword evidence="2" id="KW-0238">DNA-binding</keyword>
<dbReference type="GO" id="GO:0000976">
    <property type="term" value="F:transcription cis-regulatory region binding"/>
    <property type="evidence" value="ECO:0007669"/>
    <property type="project" value="TreeGrafter"/>
</dbReference>
<dbReference type="AlphaFoldDB" id="A0A1V8PL64"/>
<dbReference type="Gene3D" id="1.10.260.40">
    <property type="entry name" value="lambda repressor-like DNA-binding domains"/>
    <property type="match status" value="1"/>
</dbReference>
<dbReference type="InterPro" id="IPR000843">
    <property type="entry name" value="HTH_LacI"/>
</dbReference>
<accession>A0A1V8PL64</accession>
<gene>
    <name evidence="5" type="ORF">B5782_1755</name>
</gene>
<dbReference type="Pfam" id="PF00356">
    <property type="entry name" value="LacI"/>
    <property type="match status" value="1"/>
</dbReference>
<dbReference type="SUPFAM" id="SSF47413">
    <property type="entry name" value="lambda repressor-like DNA-binding domains"/>
    <property type="match status" value="1"/>
</dbReference>
<dbReference type="Pfam" id="PF13377">
    <property type="entry name" value="Peripla_BP_3"/>
    <property type="match status" value="1"/>
</dbReference>
<dbReference type="GO" id="GO:0003700">
    <property type="term" value="F:DNA-binding transcription factor activity"/>
    <property type="evidence" value="ECO:0007669"/>
    <property type="project" value="TreeGrafter"/>
</dbReference>
<evidence type="ECO:0000313" key="5">
    <source>
        <dbReference type="EMBL" id="OQM49482.1"/>
    </source>
</evidence>
<protein>
    <submittedName>
        <fullName evidence="5">LacI family transcriptional regulator</fullName>
    </submittedName>
</protein>
<evidence type="ECO:0000256" key="2">
    <source>
        <dbReference type="ARBA" id="ARBA00023125"/>
    </source>
</evidence>
<feature type="domain" description="HTH lacI-type" evidence="4">
    <location>
        <begin position="20"/>
        <end position="72"/>
    </location>
</feature>
<dbReference type="Proteomes" id="UP000192666">
    <property type="component" value="Unassembled WGS sequence"/>
</dbReference>
<sequence>MAASSSGRRSHAMDRRVQGVRLADIARRTGYSLATVSKVLNGHPDVSAETRKRIDTELRASGYSRHKRHLYRTSRCIEVVFESLDTVWGMELLRGMVTTAKLFDVSVVVTQSGSREHVDPQWVDDVAQRRPIGAILVFSELTDSEHKCLSDHDIPYVILDPSGEPSSDSISVQADNWRGGVIATKHLLDLGHTRIGIITGPRSMFCSRARLSGYMSALEEKGILHDSTLIREGDFRTQSGYEQAMSLLRDVENRPTAIFGGSGLQCMGVYEAARQLGLRIPEDLSVVGFDDIQTSEFMGPPLTTVHQPLQEMASLATRLIMDIHANRVLLRTTILPVGLVVRNSTCAPRTVD</sequence>
<dbReference type="PROSITE" id="PS50932">
    <property type="entry name" value="HTH_LACI_2"/>
    <property type="match status" value="1"/>
</dbReference>
<dbReference type="RefSeq" id="WP_080789124.1">
    <property type="nucleotide sequence ID" value="NZ_NAQA01000011.1"/>
</dbReference>
<reference evidence="5 6" key="1">
    <citation type="submission" date="2017-03" db="EMBL/GenBank/DDBJ databases">
        <title>Maternal inheritance of bifidobacteria.</title>
        <authorList>
            <person name="Lugli G.A."/>
            <person name="Duranti S."/>
            <person name="Milani C."/>
            <person name="Mancabelli L."/>
        </authorList>
    </citation>
    <scope>NUCLEOTIDE SEQUENCE [LARGE SCALE GENOMIC DNA]</scope>
    <source>
        <strain evidence="5 6">1899B</strain>
    </source>
</reference>
<comment type="caution">
    <text evidence="5">The sequence shown here is derived from an EMBL/GenBank/DDBJ whole genome shotgun (WGS) entry which is preliminary data.</text>
</comment>
<dbReference type="Gene3D" id="3.40.50.2300">
    <property type="match status" value="2"/>
</dbReference>